<dbReference type="PANTHER" id="PTHR43671">
    <property type="entry name" value="SERINE/THREONINE-PROTEIN KINASE NEK"/>
    <property type="match status" value="1"/>
</dbReference>
<evidence type="ECO:0000259" key="9">
    <source>
        <dbReference type="PROSITE" id="PS50011"/>
    </source>
</evidence>
<evidence type="ECO:0000313" key="10">
    <source>
        <dbReference type="EMBL" id="PRZ43408.1"/>
    </source>
</evidence>
<evidence type="ECO:0000256" key="4">
    <source>
        <dbReference type="ARBA" id="ARBA00022741"/>
    </source>
</evidence>
<dbReference type="Gene3D" id="1.10.510.10">
    <property type="entry name" value="Transferase(Phosphotransferase) domain 1"/>
    <property type="match status" value="1"/>
</dbReference>
<dbReference type="GO" id="GO:0005524">
    <property type="term" value="F:ATP binding"/>
    <property type="evidence" value="ECO:0007669"/>
    <property type="project" value="UniProtKB-KW"/>
</dbReference>
<dbReference type="OrthoDB" id="9762169at2"/>
<gene>
    <name evidence="10" type="ORF">CLV47_10294</name>
</gene>
<dbReference type="PROSITE" id="PS00108">
    <property type="entry name" value="PROTEIN_KINASE_ST"/>
    <property type="match status" value="1"/>
</dbReference>
<evidence type="ECO:0000256" key="2">
    <source>
        <dbReference type="ARBA" id="ARBA00022527"/>
    </source>
</evidence>
<organism evidence="10 11">
    <name type="scientific">Antricoccus suffuscus</name>
    <dbReference type="NCBI Taxonomy" id="1629062"/>
    <lineage>
        <taxon>Bacteria</taxon>
        <taxon>Bacillati</taxon>
        <taxon>Actinomycetota</taxon>
        <taxon>Actinomycetes</taxon>
        <taxon>Geodermatophilales</taxon>
        <taxon>Antricoccaceae</taxon>
        <taxon>Antricoccus</taxon>
    </lineage>
</organism>
<comment type="caution">
    <text evidence="10">The sequence shown here is derived from an EMBL/GenBank/DDBJ whole genome shotgun (WGS) entry which is preliminary data.</text>
</comment>
<dbReference type="InterPro" id="IPR011009">
    <property type="entry name" value="Kinase-like_dom_sf"/>
</dbReference>
<accession>A0A2T1A4Z1</accession>
<name>A0A2T1A4Z1_9ACTN</name>
<dbReference type="SUPFAM" id="SSF56112">
    <property type="entry name" value="Protein kinase-like (PK-like)"/>
    <property type="match status" value="1"/>
</dbReference>
<evidence type="ECO:0000256" key="5">
    <source>
        <dbReference type="ARBA" id="ARBA00022777"/>
    </source>
</evidence>
<dbReference type="EC" id="2.7.11.1" evidence="1"/>
<dbReference type="PANTHER" id="PTHR43671:SF98">
    <property type="entry name" value="SERINE_THREONINE-PROTEIN KINASE NEK11"/>
    <property type="match status" value="1"/>
</dbReference>
<evidence type="ECO:0000313" key="11">
    <source>
        <dbReference type="Proteomes" id="UP000237752"/>
    </source>
</evidence>
<dbReference type="EMBL" id="PVUE01000002">
    <property type="protein sequence ID" value="PRZ43408.1"/>
    <property type="molecule type" value="Genomic_DNA"/>
</dbReference>
<dbReference type="InterPro" id="IPR008271">
    <property type="entry name" value="Ser/Thr_kinase_AS"/>
</dbReference>
<keyword evidence="3" id="KW-0808">Transferase</keyword>
<keyword evidence="11" id="KW-1185">Reference proteome</keyword>
<protein>
    <recommendedName>
        <fullName evidence="1">non-specific serine/threonine protein kinase</fullName>
        <ecNumber evidence="1">2.7.11.1</ecNumber>
    </recommendedName>
</protein>
<evidence type="ECO:0000256" key="7">
    <source>
        <dbReference type="ARBA" id="ARBA00047899"/>
    </source>
</evidence>
<dbReference type="Gene3D" id="3.30.200.20">
    <property type="entry name" value="Phosphorylase Kinase, domain 1"/>
    <property type="match status" value="1"/>
</dbReference>
<comment type="catalytic activity">
    <reaction evidence="8">
        <text>L-seryl-[protein] + ATP = O-phospho-L-seryl-[protein] + ADP + H(+)</text>
        <dbReference type="Rhea" id="RHEA:17989"/>
        <dbReference type="Rhea" id="RHEA-COMP:9863"/>
        <dbReference type="Rhea" id="RHEA-COMP:11604"/>
        <dbReference type="ChEBI" id="CHEBI:15378"/>
        <dbReference type="ChEBI" id="CHEBI:29999"/>
        <dbReference type="ChEBI" id="CHEBI:30616"/>
        <dbReference type="ChEBI" id="CHEBI:83421"/>
        <dbReference type="ChEBI" id="CHEBI:456216"/>
        <dbReference type="EC" id="2.7.11.1"/>
    </reaction>
</comment>
<dbReference type="SMART" id="SM00220">
    <property type="entry name" value="S_TKc"/>
    <property type="match status" value="1"/>
</dbReference>
<dbReference type="InterPro" id="IPR050660">
    <property type="entry name" value="NEK_Ser/Thr_kinase"/>
</dbReference>
<feature type="domain" description="Protein kinase" evidence="9">
    <location>
        <begin position="17"/>
        <end position="271"/>
    </location>
</feature>
<evidence type="ECO:0000256" key="6">
    <source>
        <dbReference type="ARBA" id="ARBA00022840"/>
    </source>
</evidence>
<comment type="catalytic activity">
    <reaction evidence="7">
        <text>L-threonyl-[protein] + ATP = O-phospho-L-threonyl-[protein] + ADP + H(+)</text>
        <dbReference type="Rhea" id="RHEA:46608"/>
        <dbReference type="Rhea" id="RHEA-COMP:11060"/>
        <dbReference type="Rhea" id="RHEA-COMP:11605"/>
        <dbReference type="ChEBI" id="CHEBI:15378"/>
        <dbReference type="ChEBI" id="CHEBI:30013"/>
        <dbReference type="ChEBI" id="CHEBI:30616"/>
        <dbReference type="ChEBI" id="CHEBI:61977"/>
        <dbReference type="ChEBI" id="CHEBI:456216"/>
        <dbReference type="EC" id="2.7.11.1"/>
    </reaction>
</comment>
<reference evidence="10 11" key="1">
    <citation type="submission" date="2018-03" db="EMBL/GenBank/DDBJ databases">
        <title>Genomic Encyclopedia of Archaeal and Bacterial Type Strains, Phase II (KMG-II): from individual species to whole genera.</title>
        <authorList>
            <person name="Goeker M."/>
        </authorList>
    </citation>
    <scope>NUCLEOTIDE SEQUENCE [LARGE SCALE GENOMIC DNA]</scope>
    <source>
        <strain evidence="10 11">DSM 100065</strain>
    </source>
</reference>
<evidence type="ECO:0000256" key="1">
    <source>
        <dbReference type="ARBA" id="ARBA00012513"/>
    </source>
</evidence>
<keyword evidence="2 10" id="KW-0723">Serine/threonine-protein kinase</keyword>
<keyword evidence="6" id="KW-0067">ATP-binding</keyword>
<dbReference type="AlphaFoldDB" id="A0A2T1A4Z1"/>
<dbReference type="CDD" id="cd14014">
    <property type="entry name" value="STKc_PknB_like"/>
    <property type="match status" value="1"/>
</dbReference>
<dbReference type="PROSITE" id="PS50011">
    <property type="entry name" value="PROTEIN_KINASE_DOM"/>
    <property type="match status" value="1"/>
</dbReference>
<proteinExistence type="predicted"/>
<dbReference type="Proteomes" id="UP000237752">
    <property type="component" value="Unassembled WGS sequence"/>
</dbReference>
<sequence>MSLQDVPGQQLPRLADFEVVRLIGDGNHGRFYLARPPARLGIGDEYVAVKIFAGECTEDDYRRGARELRAFAAVESPYLATVYDAVLEDSFLYAMEYFSLGSLASPARPLERSEILRALEHAARAVDALHEAGLAHGDIKPANVMLTDSGAKLSDLGLARVFNEGAAMTGMAPETSVEYVDPTLLLGDPPSRATDLWGLGATMHRSLSGAGLYGEIPKHQPLLAIRKVQSTPPAIDSSLTDGERAIVARCLAPLGERYETAGELADAIGMLRA</sequence>
<keyword evidence="5 10" id="KW-0418">Kinase</keyword>
<evidence type="ECO:0000256" key="3">
    <source>
        <dbReference type="ARBA" id="ARBA00022679"/>
    </source>
</evidence>
<dbReference type="Pfam" id="PF00069">
    <property type="entry name" value="Pkinase"/>
    <property type="match status" value="1"/>
</dbReference>
<dbReference type="InterPro" id="IPR000719">
    <property type="entry name" value="Prot_kinase_dom"/>
</dbReference>
<evidence type="ECO:0000256" key="8">
    <source>
        <dbReference type="ARBA" id="ARBA00048679"/>
    </source>
</evidence>
<dbReference type="RefSeq" id="WP_106347578.1">
    <property type="nucleotide sequence ID" value="NZ_PVUE01000002.1"/>
</dbReference>
<keyword evidence="4" id="KW-0547">Nucleotide-binding</keyword>
<dbReference type="GO" id="GO:0004674">
    <property type="term" value="F:protein serine/threonine kinase activity"/>
    <property type="evidence" value="ECO:0007669"/>
    <property type="project" value="UniProtKB-KW"/>
</dbReference>